<reference evidence="1" key="1">
    <citation type="journal article" date="2012" name="Nature">
        <title>The oyster genome reveals stress adaptation and complexity of shell formation.</title>
        <authorList>
            <person name="Zhang G."/>
            <person name="Fang X."/>
            <person name="Guo X."/>
            <person name="Li L."/>
            <person name="Luo R."/>
            <person name="Xu F."/>
            <person name="Yang P."/>
            <person name="Zhang L."/>
            <person name="Wang X."/>
            <person name="Qi H."/>
            <person name="Xiong Z."/>
            <person name="Que H."/>
            <person name="Xie Y."/>
            <person name="Holland P.W."/>
            <person name="Paps J."/>
            <person name="Zhu Y."/>
            <person name="Wu F."/>
            <person name="Chen Y."/>
            <person name="Wang J."/>
            <person name="Peng C."/>
            <person name="Meng J."/>
            <person name="Yang L."/>
            <person name="Liu J."/>
            <person name="Wen B."/>
            <person name="Zhang N."/>
            <person name="Huang Z."/>
            <person name="Zhu Q."/>
            <person name="Feng Y."/>
            <person name="Mount A."/>
            <person name="Hedgecock D."/>
            <person name="Xu Z."/>
            <person name="Liu Y."/>
            <person name="Domazet-Loso T."/>
            <person name="Du Y."/>
            <person name="Sun X."/>
            <person name="Zhang S."/>
            <person name="Liu B."/>
            <person name="Cheng P."/>
            <person name="Jiang X."/>
            <person name="Li J."/>
            <person name="Fan D."/>
            <person name="Wang W."/>
            <person name="Fu W."/>
            <person name="Wang T."/>
            <person name="Wang B."/>
            <person name="Zhang J."/>
            <person name="Peng Z."/>
            <person name="Li Y."/>
            <person name="Li N."/>
            <person name="Wang J."/>
            <person name="Chen M."/>
            <person name="He Y."/>
            <person name="Tan F."/>
            <person name="Song X."/>
            <person name="Zheng Q."/>
            <person name="Huang R."/>
            <person name="Yang H."/>
            <person name="Du X."/>
            <person name="Chen L."/>
            <person name="Yang M."/>
            <person name="Gaffney P.M."/>
            <person name="Wang S."/>
            <person name="Luo L."/>
            <person name="She Z."/>
            <person name="Ming Y."/>
            <person name="Huang W."/>
            <person name="Zhang S."/>
            <person name="Huang B."/>
            <person name="Zhang Y."/>
            <person name="Qu T."/>
            <person name="Ni P."/>
            <person name="Miao G."/>
            <person name="Wang J."/>
            <person name="Wang Q."/>
            <person name="Steinberg C.E."/>
            <person name="Wang H."/>
            <person name="Li N."/>
            <person name="Qian L."/>
            <person name="Zhang G."/>
            <person name="Li Y."/>
            <person name="Yang H."/>
            <person name="Liu X."/>
            <person name="Wang J."/>
            <person name="Yin Y."/>
            <person name="Wang J."/>
        </authorList>
    </citation>
    <scope>NUCLEOTIDE SEQUENCE [LARGE SCALE GENOMIC DNA]</scope>
    <source>
        <strain evidence="1">05x7-T-G4-1.051#20</strain>
    </source>
</reference>
<dbReference type="Pfam" id="PF00092">
    <property type="entry name" value="VWA"/>
    <property type="match status" value="1"/>
</dbReference>
<dbReference type="InterPro" id="IPR010606">
    <property type="entry name" value="Mib_Herc2"/>
</dbReference>
<dbReference type="GO" id="GO:0016567">
    <property type="term" value="P:protein ubiquitination"/>
    <property type="evidence" value="ECO:0007669"/>
    <property type="project" value="InterPro"/>
</dbReference>
<dbReference type="PROSITE" id="PS50234">
    <property type="entry name" value="VWFA"/>
    <property type="match status" value="1"/>
</dbReference>
<dbReference type="InterPro" id="IPR036465">
    <property type="entry name" value="vWFA_dom_sf"/>
</dbReference>
<dbReference type="InterPro" id="IPR002035">
    <property type="entry name" value="VWF_A"/>
</dbReference>
<evidence type="ECO:0000313" key="1">
    <source>
        <dbReference type="EMBL" id="EKC43098.1"/>
    </source>
</evidence>
<dbReference type="InterPro" id="IPR037252">
    <property type="entry name" value="Mib_Herc2_sf"/>
</dbReference>
<organism evidence="1">
    <name type="scientific">Magallana gigas</name>
    <name type="common">Pacific oyster</name>
    <name type="synonym">Crassostrea gigas</name>
    <dbReference type="NCBI Taxonomy" id="29159"/>
    <lineage>
        <taxon>Eukaryota</taxon>
        <taxon>Metazoa</taxon>
        <taxon>Spiralia</taxon>
        <taxon>Lophotrochozoa</taxon>
        <taxon>Mollusca</taxon>
        <taxon>Bivalvia</taxon>
        <taxon>Autobranchia</taxon>
        <taxon>Pteriomorphia</taxon>
        <taxon>Ostreida</taxon>
        <taxon>Ostreoidea</taxon>
        <taxon>Ostreidae</taxon>
        <taxon>Magallana</taxon>
    </lineage>
</organism>
<sequence>MISSSLVLFTEIKWTRILENPKRFGTDKQPLQLKEVDRELRFQHGTGPCNVFILDTSSSLGKEGFTQMKEAFTSIIDEYAKHTDIDENVAVIVCGRETKLQRHFSNHYEDIKHCLDDIEFGGPSPLFAAFILSTGCLINGASHSHTIGTFHIHPRIILISDGRPTDITAFLSDDDPSMESDENKDHLLMFTRKIGKVHPIFCIPTGRHPDMTILEFICNQSRGGKIVNSHEARQFAKYSKNMKIAASLSYELINDGNDRERVLTSLVCKFPDGEFSEMDQDIDERLDTLEERDPRMPPLGTRVKRGRDWKWNCQDSFEPGTVIGHSKDAGWLTVEWDTGLRNTYRYGTTRTEEEKYDVQVCNEPRILKNQRISAGCQAKRGPDWEWDDQDGGADNIGSVVAVVGDGVVLRPFFTGGSQIPRGNDEDGCAELSILGSYQTKQGYLLPAVTDSTLPPAATYLTCRFEKSKDTLSWHKAPSDMAKPVLHVVKGKYFRNTSLSSDIETDGPNFSCAIGQWFWKDDTGKWNPYCTEMNAKINKCYKRDPKSTVVVNVQNQT</sequence>
<dbReference type="Gene3D" id="3.40.50.410">
    <property type="entry name" value="von Willebrand factor, type A domain"/>
    <property type="match status" value="1"/>
</dbReference>
<dbReference type="SUPFAM" id="SSF159034">
    <property type="entry name" value="Mib/herc2 domain-like"/>
    <property type="match status" value="2"/>
</dbReference>
<protein>
    <submittedName>
        <fullName evidence="1">Putative E3 ubiquitin-protein ligase HERC2</fullName>
    </submittedName>
</protein>
<dbReference type="SUPFAM" id="SSF53300">
    <property type="entry name" value="vWA-like"/>
    <property type="match status" value="1"/>
</dbReference>
<dbReference type="GO" id="GO:0004842">
    <property type="term" value="F:ubiquitin-protein transferase activity"/>
    <property type="evidence" value="ECO:0007669"/>
    <property type="project" value="InterPro"/>
</dbReference>
<accession>K1RBI5</accession>
<dbReference type="Pfam" id="PF02825">
    <property type="entry name" value="WWE"/>
    <property type="match status" value="1"/>
</dbReference>
<dbReference type="PROSITE" id="PS50918">
    <property type="entry name" value="WWE"/>
    <property type="match status" value="1"/>
</dbReference>
<dbReference type="Gene3D" id="2.30.30.40">
    <property type="entry name" value="SH3 Domains"/>
    <property type="match status" value="2"/>
</dbReference>
<dbReference type="GO" id="GO:0046872">
    <property type="term" value="F:metal ion binding"/>
    <property type="evidence" value="ECO:0007669"/>
    <property type="project" value="InterPro"/>
</dbReference>
<name>K1RBI5_MAGGI</name>
<dbReference type="CDD" id="cd00198">
    <property type="entry name" value="vWFA"/>
    <property type="match status" value="1"/>
</dbReference>
<dbReference type="PROSITE" id="PS51416">
    <property type="entry name" value="MIB_HERC2"/>
    <property type="match status" value="2"/>
</dbReference>
<proteinExistence type="predicted"/>
<dbReference type="InterPro" id="IPR004170">
    <property type="entry name" value="WWE_dom"/>
</dbReference>
<dbReference type="HOGENOM" id="CLU_041838_0_0_1"/>
<gene>
    <name evidence="1" type="ORF">CGI_10022300</name>
</gene>
<dbReference type="InParanoid" id="K1RBI5"/>
<dbReference type="SUPFAM" id="SSF117839">
    <property type="entry name" value="WWE domain"/>
    <property type="match status" value="1"/>
</dbReference>
<dbReference type="Pfam" id="PF06701">
    <property type="entry name" value="MIB_HERC2"/>
    <property type="match status" value="1"/>
</dbReference>
<dbReference type="EMBL" id="JH818221">
    <property type="protein sequence ID" value="EKC43098.1"/>
    <property type="molecule type" value="Genomic_DNA"/>
</dbReference>
<dbReference type="AlphaFoldDB" id="K1RBI5"/>
<dbReference type="InterPro" id="IPR037197">
    <property type="entry name" value="WWE_dom_sf"/>
</dbReference>
<dbReference type="SMART" id="SM00327">
    <property type="entry name" value="VWA"/>
    <property type="match status" value="1"/>
</dbReference>